<name>A0ABW1EQ28_9ACTN</name>
<evidence type="ECO:0000256" key="3">
    <source>
        <dbReference type="PROSITE-ProRule" id="PRU00221"/>
    </source>
</evidence>
<dbReference type="InterPro" id="IPR015943">
    <property type="entry name" value="WD40/YVTN_repeat-like_dom_sf"/>
</dbReference>
<proteinExistence type="predicted"/>
<dbReference type="PROSITE" id="PS50082">
    <property type="entry name" value="WD_REPEATS_2"/>
    <property type="match status" value="3"/>
</dbReference>
<reference evidence="7" key="1">
    <citation type="journal article" date="2019" name="Int. J. Syst. Evol. Microbiol.">
        <title>The Global Catalogue of Microorganisms (GCM) 10K type strain sequencing project: providing services to taxonomists for standard genome sequencing and annotation.</title>
        <authorList>
            <consortium name="The Broad Institute Genomics Platform"/>
            <consortium name="The Broad Institute Genome Sequencing Center for Infectious Disease"/>
            <person name="Wu L."/>
            <person name="Ma J."/>
        </authorList>
    </citation>
    <scope>NUCLEOTIDE SEQUENCE [LARGE SCALE GENOMIC DNA]</scope>
    <source>
        <strain evidence="7">CGMCC 4.1469</strain>
    </source>
</reference>
<feature type="region of interest" description="Disordered" evidence="4">
    <location>
        <begin position="419"/>
        <end position="446"/>
    </location>
</feature>
<dbReference type="SMART" id="SM00320">
    <property type="entry name" value="WD40"/>
    <property type="match status" value="7"/>
</dbReference>
<dbReference type="InterPro" id="IPR001680">
    <property type="entry name" value="WD40_rpt"/>
</dbReference>
<dbReference type="PANTHER" id="PTHR22847">
    <property type="entry name" value="WD40 REPEAT PROTEIN"/>
    <property type="match status" value="1"/>
</dbReference>
<evidence type="ECO:0000256" key="1">
    <source>
        <dbReference type="ARBA" id="ARBA00022574"/>
    </source>
</evidence>
<dbReference type="SUPFAM" id="SSF52540">
    <property type="entry name" value="P-loop containing nucleoside triphosphate hydrolases"/>
    <property type="match status" value="1"/>
</dbReference>
<keyword evidence="1 3" id="KW-0853">WD repeat</keyword>
<gene>
    <name evidence="6" type="ORF">ACFP0N_01455</name>
</gene>
<dbReference type="Gene3D" id="3.40.50.1460">
    <property type="match status" value="1"/>
</dbReference>
<dbReference type="PANTHER" id="PTHR22847:SF637">
    <property type="entry name" value="WD REPEAT DOMAIN 5B"/>
    <property type="match status" value="1"/>
</dbReference>
<feature type="repeat" description="WD" evidence="3">
    <location>
        <begin position="1119"/>
        <end position="1144"/>
    </location>
</feature>
<dbReference type="InterPro" id="IPR019775">
    <property type="entry name" value="WD40_repeat_CS"/>
</dbReference>
<feature type="region of interest" description="Disordered" evidence="4">
    <location>
        <begin position="1081"/>
        <end position="1101"/>
    </location>
</feature>
<feature type="domain" description="Novel STAND NTPase 1" evidence="5">
    <location>
        <begin position="262"/>
        <end position="685"/>
    </location>
</feature>
<accession>A0ABW1EQ28</accession>
<dbReference type="RefSeq" id="WP_313766437.1">
    <property type="nucleotide sequence ID" value="NZ_BAAAVH010000072.1"/>
</dbReference>
<dbReference type="EMBL" id="JBHSOD010000001">
    <property type="protein sequence ID" value="MFC5883645.1"/>
    <property type="molecule type" value="Genomic_DNA"/>
</dbReference>
<keyword evidence="7" id="KW-1185">Reference proteome</keyword>
<protein>
    <submittedName>
        <fullName evidence="6">Caspase family protein</fullName>
    </submittedName>
</protein>
<dbReference type="InterPro" id="IPR027417">
    <property type="entry name" value="P-loop_NTPase"/>
</dbReference>
<keyword evidence="2" id="KW-0677">Repeat</keyword>
<comment type="caution">
    <text evidence="6">The sequence shown here is derived from an EMBL/GenBank/DDBJ whole genome shotgun (WGS) entry which is preliminary data.</text>
</comment>
<dbReference type="PROSITE" id="PS00678">
    <property type="entry name" value="WD_REPEATS_1"/>
    <property type="match status" value="1"/>
</dbReference>
<feature type="compositionally biased region" description="Pro residues" evidence="4">
    <location>
        <begin position="436"/>
        <end position="446"/>
    </location>
</feature>
<evidence type="ECO:0000256" key="2">
    <source>
        <dbReference type="ARBA" id="ARBA00022737"/>
    </source>
</evidence>
<dbReference type="SUPFAM" id="SSF82171">
    <property type="entry name" value="DPP6 N-terminal domain-like"/>
    <property type="match status" value="2"/>
</dbReference>
<dbReference type="NCBIfam" id="NF047832">
    <property type="entry name" value="caspase_w_EACC1"/>
    <property type="match status" value="1"/>
</dbReference>
<organism evidence="6 7">
    <name type="scientific">Kitasatospora aburaviensis</name>
    <dbReference type="NCBI Taxonomy" id="67265"/>
    <lineage>
        <taxon>Bacteria</taxon>
        <taxon>Bacillati</taxon>
        <taxon>Actinomycetota</taxon>
        <taxon>Actinomycetes</taxon>
        <taxon>Kitasatosporales</taxon>
        <taxon>Streptomycetaceae</taxon>
        <taxon>Kitasatospora</taxon>
    </lineage>
</organism>
<feature type="repeat" description="WD" evidence="3">
    <location>
        <begin position="963"/>
        <end position="997"/>
    </location>
</feature>
<dbReference type="Proteomes" id="UP001596067">
    <property type="component" value="Unassembled WGS sequence"/>
</dbReference>
<evidence type="ECO:0000256" key="4">
    <source>
        <dbReference type="SAM" id="MobiDB-lite"/>
    </source>
</evidence>
<feature type="compositionally biased region" description="Basic and acidic residues" evidence="4">
    <location>
        <begin position="422"/>
        <end position="432"/>
    </location>
</feature>
<dbReference type="PROSITE" id="PS50294">
    <property type="entry name" value="WD_REPEATS_REGION"/>
    <property type="match status" value="1"/>
</dbReference>
<dbReference type="Pfam" id="PF20703">
    <property type="entry name" value="nSTAND1"/>
    <property type="match status" value="1"/>
</dbReference>
<evidence type="ECO:0000313" key="7">
    <source>
        <dbReference type="Proteomes" id="UP001596067"/>
    </source>
</evidence>
<feature type="repeat" description="WD" evidence="3">
    <location>
        <begin position="823"/>
        <end position="856"/>
    </location>
</feature>
<dbReference type="Pfam" id="PF00400">
    <property type="entry name" value="WD40"/>
    <property type="match status" value="4"/>
</dbReference>
<evidence type="ECO:0000313" key="6">
    <source>
        <dbReference type="EMBL" id="MFC5883645.1"/>
    </source>
</evidence>
<sequence length="1561" mass="166012">MSAPPGRLFGPGARAVLVGTAAHRAGSLLSPLPAVETTLDDVETALRDHCGLAADAIHRVPPYATATDVTALVERLVTEAEGVLLLYYVGHGILSPGGRLHLATWDSESDESVGRAVSYETLREILDTARHGSIVVLDCCYAGRAAVPDGSPGDPAVHARPQGSTLLSAASGHELAFAPPGLPHTRFSGRLLTLLAEGDPSGPPDLTLASLHRTLAGLPWEGGSGPRLQSDGAMASAVLTRNRAYPERPGWRPLPPEPGPCPYPGMGAFKAAEAAYFFGRERFTARLVDEVATPGREDAVLIVGSSGVGKSSLLRAGLLAVLGERRARRPADTPWPALLLPAPGEHPLHLLAERWAQATGRAPDDVLRTLSAGEFPAARPGHQAPRLLLVDQLEEVFTRCEDEAERELFLALLGPVPAEAPSEQRARSDRPRAVPQAPPFAPPPSARPLAVLAVQADHYGRLTGHPTLYAAVERGVVNLPPLTPAELREAIELPAERVGLVLEQGLTGRLLHDLRHGRQRGQSSFGEALPFLAHALHTTWLHRSGHVLTLAGYEHTGGIWQSVSSSAQRLHDELDERHRGVLRDILLRMVHIGPQDVVVRRRVGTAELLDGRPASEQEVISEVLDRLTRTHLVVRGGGVVEIAHEALLRAWRQLEDWVGESKEELLARQRLTGFAVRWVDSGRRDSYLVGGDQLAALRGRTAPGRSSPAARISLTSVEREFLAACASREQRQRLKRRSIFAGALTLALALVVALAVAHVQGNLAHTRDAEVSSKRIAAVADALRPEDPAAALEMSLVAFRTSPTVEARSALLRSALTPVPTTLEGHTKAVLNLAFAPGGATLASSAADRTVRTWDVADPVRPRPRQTLTVEGTATIAWRPDGRYLFAQAARQLYVWDMADPDHAREVSRTTAADSGLAYGSALSPDGRLFAVATDRGLVFWDVTDPSRPAGGTVPGPDGGAQLNCVAFHPDGRTLAAGLRGGNVRLWDVADRQHATPRTLITDAYAMSLAISPDGRTLAAGGPSTVKSWDITDRDHPKEALSPLGLPATTPLLSFRGDGRYLAGAGWDGHVRIFAVGPDDSDLGNASELPSEERGTIGPRPDLATLKPGEDAPMPPHAVQAVAYRPDNRGLAAGRYDGGIRLWSPLRRSVPDGAAAAGTVAGSMLSSDGKYYVGTGTGADVARIWRIEDAKEAPSLAATLPEPWSRARFLPGREALISQNREGTKLRLWDFTQGSLKPGQEFESSAGDAGSAGFAFAPDGKLLLLHRPATGDAVLWNIERLDGAEQEGTVTGAGEQAVPSFTGPRSVALLLPRQAQFWDLADPRRPVRTAQVDEPPQALYRLDDSWLLVTAPLLKPEPGRQQLGEKVLRLWAPGSPDGARTVGTTGADTQSTALLSDHLLAVVNGRGRPFLMGLPELRPVVLQGGLTGLSGLAADSKNGQLVGWKSSDGGGLAIWRAPSDGDSGGAGAELLASAERLRDYARIDLQRVAVLGMSPKDGAMLLDFDSDLLHALDVAVLLVPTGLDKELPAALCAALPGRMSGEKWQEVLPGTEYTDPCPPAP</sequence>
<evidence type="ECO:0000259" key="5">
    <source>
        <dbReference type="Pfam" id="PF20703"/>
    </source>
</evidence>
<dbReference type="Gene3D" id="2.130.10.10">
    <property type="entry name" value="YVTN repeat-like/Quinoprotein amine dehydrogenase"/>
    <property type="match status" value="2"/>
</dbReference>
<dbReference type="InterPro" id="IPR049052">
    <property type="entry name" value="nSTAND1"/>
</dbReference>